<dbReference type="PANTHER" id="PTHR43391">
    <property type="entry name" value="RETINOL DEHYDROGENASE-RELATED"/>
    <property type="match status" value="1"/>
</dbReference>
<sequence length="273" mass="28833">MAGLLQGKVAVVTGGSSGIGLGIAQRLAARGCHVVLIGRNQQALDEAAAALNGTAFRTDVTDAQGLHDVADAIKARFGHLDILVNNAGIGPTARMADMTRADWAWMIDTNIWSVINGLDSFLPLLQANPDPGYILNTSSISGMFAVPTIGGYAATKYAVVAMSETLAAEMAQDGGKISVSVFLPGPVRSNIHHSDRNRPDQLGEGQLKSGRLEDAEGFENVTIPWMDADEAGEIAVRAMLAGQLYIWTHPDGTAPILARFRQIEQSIADSEGI</sequence>
<name>A0A7X9ZV74_9SPHN</name>
<comment type="caution">
    <text evidence="7">The sequence shown here is derived from an EMBL/GenBank/DDBJ whole genome shotgun (WGS) entry which is preliminary data.</text>
</comment>
<dbReference type="Pfam" id="PF00106">
    <property type="entry name" value="adh_short"/>
    <property type="match status" value="1"/>
</dbReference>
<comment type="similarity">
    <text evidence="1 4">Belongs to the short-chain dehydrogenases/reductases (SDR) family.</text>
</comment>
<dbReference type="InterPro" id="IPR020904">
    <property type="entry name" value="Sc_DH/Rdtase_CS"/>
</dbReference>
<dbReference type="CDD" id="cd05233">
    <property type="entry name" value="SDR_c"/>
    <property type="match status" value="1"/>
</dbReference>
<feature type="region of interest" description="Disordered" evidence="5">
    <location>
        <begin position="190"/>
        <end position="210"/>
    </location>
</feature>
<reference evidence="7 8" key="1">
    <citation type="submission" date="2020-04" db="EMBL/GenBank/DDBJ databases">
        <title>Sphingobium sp. AR-3-1 isolated from Arctic soil.</title>
        <authorList>
            <person name="Dahal R.H."/>
            <person name="Chaudhary D.K."/>
        </authorList>
    </citation>
    <scope>NUCLEOTIDE SEQUENCE [LARGE SCALE GENOMIC DNA]</scope>
    <source>
        <strain evidence="7 8">AR-3-1</strain>
    </source>
</reference>
<evidence type="ECO:0000256" key="1">
    <source>
        <dbReference type="ARBA" id="ARBA00006484"/>
    </source>
</evidence>
<organism evidence="7 8">
    <name type="scientific">Sphingobium psychrophilum</name>
    <dbReference type="NCBI Taxonomy" id="2728834"/>
    <lineage>
        <taxon>Bacteria</taxon>
        <taxon>Pseudomonadati</taxon>
        <taxon>Pseudomonadota</taxon>
        <taxon>Alphaproteobacteria</taxon>
        <taxon>Sphingomonadales</taxon>
        <taxon>Sphingomonadaceae</taxon>
        <taxon>Sphingobium</taxon>
    </lineage>
</organism>
<dbReference type="InterPro" id="IPR002347">
    <property type="entry name" value="SDR_fam"/>
</dbReference>
<evidence type="ECO:0000256" key="5">
    <source>
        <dbReference type="SAM" id="MobiDB-lite"/>
    </source>
</evidence>
<evidence type="ECO:0000259" key="6">
    <source>
        <dbReference type="SMART" id="SM00822"/>
    </source>
</evidence>
<evidence type="ECO:0000256" key="2">
    <source>
        <dbReference type="ARBA" id="ARBA00023002"/>
    </source>
</evidence>
<dbReference type="PROSITE" id="PS00061">
    <property type="entry name" value="ADH_SHORT"/>
    <property type="match status" value="1"/>
</dbReference>
<dbReference type="PANTHER" id="PTHR43391:SF82">
    <property type="entry name" value="OXIDOREDUCTASE SADH-RELATED"/>
    <property type="match status" value="1"/>
</dbReference>
<dbReference type="SMART" id="SM00822">
    <property type="entry name" value="PKS_KR"/>
    <property type="match status" value="1"/>
</dbReference>
<dbReference type="PRINTS" id="PR00080">
    <property type="entry name" value="SDRFAMILY"/>
</dbReference>
<dbReference type="GO" id="GO:0016491">
    <property type="term" value="F:oxidoreductase activity"/>
    <property type="evidence" value="ECO:0007669"/>
    <property type="project" value="UniProtKB-KW"/>
</dbReference>
<evidence type="ECO:0000256" key="3">
    <source>
        <dbReference type="ARBA" id="ARBA00051383"/>
    </source>
</evidence>
<protein>
    <submittedName>
        <fullName evidence="7">SDR family NAD(P)-dependent oxidoreductase</fullName>
    </submittedName>
</protein>
<dbReference type="Gene3D" id="3.40.50.720">
    <property type="entry name" value="NAD(P)-binding Rossmann-like Domain"/>
    <property type="match status" value="1"/>
</dbReference>
<proteinExistence type="inferred from homology"/>
<feature type="compositionally biased region" description="Basic and acidic residues" evidence="5">
    <location>
        <begin position="192"/>
        <end position="201"/>
    </location>
</feature>
<dbReference type="PRINTS" id="PR00081">
    <property type="entry name" value="GDHRDH"/>
</dbReference>
<gene>
    <name evidence="7" type="ORF">HHL08_19820</name>
</gene>
<dbReference type="SUPFAM" id="SSF51735">
    <property type="entry name" value="NAD(P)-binding Rossmann-fold domains"/>
    <property type="match status" value="1"/>
</dbReference>
<evidence type="ECO:0000313" key="7">
    <source>
        <dbReference type="EMBL" id="NML12356.1"/>
    </source>
</evidence>
<evidence type="ECO:0000256" key="4">
    <source>
        <dbReference type="RuleBase" id="RU000363"/>
    </source>
</evidence>
<dbReference type="Proteomes" id="UP000519023">
    <property type="component" value="Unassembled WGS sequence"/>
</dbReference>
<keyword evidence="2" id="KW-0560">Oxidoreductase</keyword>
<feature type="domain" description="Ketoreductase" evidence="6">
    <location>
        <begin position="8"/>
        <end position="190"/>
    </location>
</feature>
<comment type="catalytic activity">
    <reaction evidence="3">
        <text>2,5-dichlorocyclohexa-2,5-dien-1,4-diol + NAD(+) = 2,5-dichlorohydroquinone + NADH + H(+)</text>
        <dbReference type="Rhea" id="RHEA:15741"/>
        <dbReference type="ChEBI" id="CHEBI:15378"/>
        <dbReference type="ChEBI" id="CHEBI:27545"/>
        <dbReference type="ChEBI" id="CHEBI:28975"/>
        <dbReference type="ChEBI" id="CHEBI:57540"/>
        <dbReference type="ChEBI" id="CHEBI:57945"/>
    </reaction>
</comment>
<keyword evidence="8" id="KW-1185">Reference proteome</keyword>
<dbReference type="InterPro" id="IPR036291">
    <property type="entry name" value="NAD(P)-bd_dom_sf"/>
</dbReference>
<dbReference type="AlphaFoldDB" id="A0A7X9ZV74"/>
<dbReference type="FunFam" id="3.40.50.720:FF:000084">
    <property type="entry name" value="Short-chain dehydrogenase reductase"/>
    <property type="match status" value="1"/>
</dbReference>
<evidence type="ECO:0000313" key="8">
    <source>
        <dbReference type="Proteomes" id="UP000519023"/>
    </source>
</evidence>
<dbReference type="InterPro" id="IPR057326">
    <property type="entry name" value="KR_dom"/>
</dbReference>
<dbReference type="RefSeq" id="WP_169574755.1">
    <property type="nucleotide sequence ID" value="NZ_JABBFV010000019.1"/>
</dbReference>
<accession>A0A7X9ZV74</accession>
<dbReference type="EMBL" id="JABBFV010000019">
    <property type="protein sequence ID" value="NML12356.1"/>
    <property type="molecule type" value="Genomic_DNA"/>
</dbReference>